<gene>
    <name evidence="2" type="ORF">U0C82_06550</name>
</gene>
<protein>
    <submittedName>
        <fullName evidence="2">GNAT family N-acetyltransferase</fullName>
    </submittedName>
</protein>
<dbReference type="Gene3D" id="3.40.630.30">
    <property type="match status" value="1"/>
</dbReference>
<name>A0ABU5I1V7_9HYPH</name>
<dbReference type="SUPFAM" id="SSF55729">
    <property type="entry name" value="Acyl-CoA N-acyltransferases (Nat)"/>
    <property type="match status" value="1"/>
</dbReference>
<dbReference type="PROSITE" id="PS51186">
    <property type="entry name" value="GNAT"/>
    <property type="match status" value="1"/>
</dbReference>
<evidence type="ECO:0000313" key="2">
    <source>
        <dbReference type="EMBL" id="MDY8108804.1"/>
    </source>
</evidence>
<dbReference type="InterPro" id="IPR000182">
    <property type="entry name" value="GNAT_dom"/>
</dbReference>
<dbReference type="EMBL" id="JAXLPB010000002">
    <property type="protein sequence ID" value="MDY8108804.1"/>
    <property type="molecule type" value="Genomic_DNA"/>
</dbReference>
<proteinExistence type="predicted"/>
<organism evidence="2 3">
    <name type="scientific">Fulvimarina uroteuthidis</name>
    <dbReference type="NCBI Taxonomy" id="3098149"/>
    <lineage>
        <taxon>Bacteria</taxon>
        <taxon>Pseudomonadati</taxon>
        <taxon>Pseudomonadota</taxon>
        <taxon>Alphaproteobacteria</taxon>
        <taxon>Hyphomicrobiales</taxon>
        <taxon>Aurantimonadaceae</taxon>
        <taxon>Fulvimarina</taxon>
    </lineage>
</organism>
<dbReference type="RefSeq" id="WP_322186276.1">
    <property type="nucleotide sequence ID" value="NZ_JAXLPB010000002.1"/>
</dbReference>
<dbReference type="InterPro" id="IPR016181">
    <property type="entry name" value="Acyl_CoA_acyltransferase"/>
</dbReference>
<sequence length="230" mass="25899">MGVLTDPFEMGFKLVRERRYADLARKLGSLAYERRIAVGLRRDLMGPSPSIKAKIPITVREFQGSDLTALLPESTHAMSRSERLEIEGRRRLHDASIPRCFVAVDDATGHPCYFQWLIGPKDNDRIQSFFPRGLFPILNSGTALLEAAYTPPHYRGKGIMPEAMARIAEHGRDIGCRSIVTFVEVHNVASIKGCTRAGFVPYIKRTEHNLALRLKRRWSFEPLPKGLGTV</sequence>
<dbReference type="Proteomes" id="UP001294412">
    <property type="component" value="Unassembled WGS sequence"/>
</dbReference>
<comment type="caution">
    <text evidence="2">The sequence shown here is derived from an EMBL/GenBank/DDBJ whole genome shotgun (WGS) entry which is preliminary data.</text>
</comment>
<dbReference type="Pfam" id="PF00583">
    <property type="entry name" value="Acetyltransf_1"/>
    <property type="match status" value="1"/>
</dbReference>
<feature type="domain" description="N-acetyltransferase" evidence="1">
    <location>
        <begin position="57"/>
        <end position="219"/>
    </location>
</feature>
<evidence type="ECO:0000313" key="3">
    <source>
        <dbReference type="Proteomes" id="UP001294412"/>
    </source>
</evidence>
<accession>A0ABU5I1V7</accession>
<keyword evidence="3" id="KW-1185">Reference proteome</keyword>
<reference evidence="2 3" key="1">
    <citation type="submission" date="2023-12" db="EMBL/GenBank/DDBJ databases">
        <title>Description of Novel Strain Fulvimarina sp. 2208YS6-2-32 isolated from Uroteuthis (Photololigo) edulis.</title>
        <authorList>
            <person name="Park J.-S."/>
        </authorList>
    </citation>
    <scope>NUCLEOTIDE SEQUENCE [LARGE SCALE GENOMIC DNA]</scope>
    <source>
        <strain evidence="2 3">2208YS6-2-32</strain>
    </source>
</reference>
<evidence type="ECO:0000259" key="1">
    <source>
        <dbReference type="PROSITE" id="PS51186"/>
    </source>
</evidence>